<sequence>MSSPTFFDSMKKNFKDVPVVDGKISTSEFLEAAESLVKLFDLFGSSAFSPVQSDMTGNIKKIRARQLANPAGAETVQDIVLGEVSEKKKDATQGLLWLTRGLRFTAEAMRRNINNPSQELSVSFNDAYGETLSKYHNMLIRPVFKLAMKACPYRKDLYEKLGSPLEKVQEQLEEWVAALEKIVKIIEEFLASGNYAKGL</sequence>
<accession>A0A060TJK7</accession>
<name>A0A060TJK7_BLAAD</name>
<dbReference type="GO" id="GO:1902388">
    <property type="term" value="F:ceramide 1-phosphate transfer activity"/>
    <property type="evidence" value="ECO:0007669"/>
    <property type="project" value="TreeGrafter"/>
</dbReference>
<dbReference type="InterPro" id="IPR014830">
    <property type="entry name" value="Glycolipid_transfer_prot_dom"/>
</dbReference>
<keyword evidence="1" id="KW-0813">Transport</keyword>
<dbReference type="GO" id="GO:1902387">
    <property type="term" value="F:ceramide 1-phosphate binding"/>
    <property type="evidence" value="ECO:0007669"/>
    <property type="project" value="TreeGrafter"/>
</dbReference>
<evidence type="ECO:0000259" key="2">
    <source>
        <dbReference type="Pfam" id="PF08718"/>
    </source>
</evidence>
<reference evidence="3" key="1">
    <citation type="submission" date="2014-02" db="EMBL/GenBank/DDBJ databases">
        <authorList>
            <person name="Genoscope - CEA"/>
        </authorList>
    </citation>
    <scope>NUCLEOTIDE SEQUENCE</scope>
    <source>
        <strain evidence="3">LS3</strain>
    </source>
</reference>
<evidence type="ECO:0000256" key="1">
    <source>
        <dbReference type="ARBA" id="ARBA00022448"/>
    </source>
</evidence>
<gene>
    <name evidence="3" type="ORF">GNLVRS02_ARAD1D47608g</name>
</gene>
<dbReference type="PANTHER" id="PTHR10219:SF25">
    <property type="entry name" value="PLECKSTRIN HOMOLOGY DOMAIN-CONTAINING FAMILY A MEMBER 8"/>
    <property type="match status" value="1"/>
</dbReference>
<dbReference type="EMBL" id="HG937694">
    <property type="protein sequence ID" value="CDP39007.1"/>
    <property type="molecule type" value="Genomic_DNA"/>
</dbReference>
<evidence type="ECO:0000313" key="3">
    <source>
        <dbReference type="EMBL" id="CDP39007.1"/>
    </source>
</evidence>
<dbReference type="GO" id="GO:0005829">
    <property type="term" value="C:cytosol"/>
    <property type="evidence" value="ECO:0007669"/>
    <property type="project" value="TreeGrafter"/>
</dbReference>
<dbReference type="GO" id="GO:0016020">
    <property type="term" value="C:membrane"/>
    <property type="evidence" value="ECO:0007669"/>
    <property type="project" value="TreeGrafter"/>
</dbReference>
<dbReference type="Gene3D" id="1.10.3520.10">
    <property type="entry name" value="Glycolipid transfer protein"/>
    <property type="match status" value="1"/>
</dbReference>
<dbReference type="SUPFAM" id="SSF110004">
    <property type="entry name" value="Glycolipid transfer protein, GLTP"/>
    <property type="match status" value="1"/>
</dbReference>
<dbReference type="PhylomeDB" id="A0A060TJK7"/>
<dbReference type="PANTHER" id="PTHR10219">
    <property type="entry name" value="GLYCOLIPID TRANSFER PROTEIN-RELATED"/>
    <property type="match status" value="1"/>
</dbReference>
<dbReference type="AlphaFoldDB" id="A0A060TJK7"/>
<dbReference type="Pfam" id="PF08718">
    <property type="entry name" value="GLTP"/>
    <property type="match status" value="1"/>
</dbReference>
<feature type="domain" description="Glycolipid transfer protein" evidence="2">
    <location>
        <begin position="24"/>
        <end position="162"/>
    </location>
</feature>
<dbReference type="FunFam" id="1.10.3520.10:FF:000001">
    <property type="entry name" value="Pleckstrin domain-containing family A member 8"/>
    <property type="match status" value="1"/>
</dbReference>
<organism evidence="3">
    <name type="scientific">Blastobotrys adeninivorans</name>
    <name type="common">Yeast</name>
    <name type="synonym">Arxula adeninivorans</name>
    <dbReference type="NCBI Taxonomy" id="409370"/>
    <lineage>
        <taxon>Eukaryota</taxon>
        <taxon>Fungi</taxon>
        <taxon>Dikarya</taxon>
        <taxon>Ascomycota</taxon>
        <taxon>Saccharomycotina</taxon>
        <taxon>Dipodascomycetes</taxon>
        <taxon>Dipodascales</taxon>
        <taxon>Trichomonascaceae</taxon>
        <taxon>Blastobotrys</taxon>
    </lineage>
</organism>
<protein>
    <submittedName>
        <fullName evidence="3">ARAD1D47608p</fullName>
    </submittedName>
</protein>
<proteinExistence type="predicted"/>
<dbReference type="InterPro" id="IPR036497">
    <property type="entry name" value="GLTP_sf"/>
</dbReference>
<reference evidence="3" key="2">
    <citation type="submission" date="2014-06" db="EMBL/GenBank/DDBJ databases">
        <title>The complete genome of Blastobotrys (Arxula) adeninivorans LS3 - a yeast of biotechnological interest.</title>
        <authorList>
            <person name="Kunze G."/>
            <person name="Gaillardin C."/>
            <person name="Czernicka M."/>
            <person name="Durrens P."/>
            <person name="Martin T."/>
            <person name="Boer E."/>
            <person name="Gabaldon T."/>
            <person name="Cruz J."/>
            <person name="Talla E."/>
            <person name="Marck C."/>
            <person name="Goffeau A."/>
            <person name="Barbe V."/>
            <person name="Baret P."/>
            <person name="Baronian K."/>
            <person name="Beier S."/>
            <person name="Bleykasten C."/>
            <person name="Bode R."/>
            <person name="Casaregola S."/>
            <person name="Despons L."/>
            <person name="Fairhead C."/>
            <person name="Giersberg M."/>
            <person name="Gierski P."/>
            <person name="Hahnel U."/>
            <person name="Hartmann A."/>
            <person name="Jankowska D."/>
            <person name="Jubin C."/>
            <person name="Jung P."/>
            <person name="Lafontaine I."/>
            <person name="Leh-Louis V."/>
            <person name="Lemaire M."/>
            <person name="Marcet-Houben M."/>
            <person name="Mascher M."/>
            <person name="Morel G."/>
            <person name="Richard G.-F."/>
            <person name="Riechen J."/>
            <person name="Sacerdot C."/>
            <person name="Sarkar A."/>
            <person name="Savel G."/>
            <person name="Schacherer J."/>
            <person name="Sherman D."/>
            <person name="Straub M.-L."/>
            <person name="Stein N."/>
            <person name="Thierry A."/>
            <person name="Trautwein-Schult A."/>
            <person name="Westhof E."/>
            <person name="Worch S."/>
            <person name="Dujon B."/>
            <person name="Souciet J.-L."/>
            <person name="Wincker P."/>
            <person name="Scholz U."/>
            <person name="Neuveglise N."/>
        </authorList>
    </citation>
    <scope>NUCLEOTIDE SEQUENCE</scope>
    <source>
        <strain evidence="3">LS3</strain>
    </source>
</reference>